<protein>
    <submittedName>
        <fullName evidence="1">Transposase</fullName>
    </submittedName>
</protein>
<accession>A0AAT9P405</accession>
<name>A0AAT9P405_9STAP</name>
<organism evidence="1">
    <name type="scientific">Macrococcus psychrotolerans</name>
    <dbReference type="NCBI Taxonomy" id="3039389"/>
    <lineage>
        <taxon>Bacteria</taxon>
        <taxon>Bacillati</taxon>
        <taxon>Bacillota</taxon>
        <taxon>Bacilli</taxon>
        <taxon>Bacillales</taxon>
        <taxon>Staphylococcaceae</taxon>
        <taxon>Macrococcus</taxon>
    </lineage>
</organism>
<dbReference type="EMBL" id="CP079955">
    <property type="protein sequence ID" value="QYA31991.1"/>
    <property type="molecule type" value="Genomic_DNA"/>
</dbReference>
<evidence type="ECO:0000313" key="1">
    <source>
        <dbReference type="EMBL" id="QYA31991.1"/>
    </source>
</evidence>
<reference evidence="1" key="1">
    <citation type="submission" date="2021-07" db="EMBL/GenBank/DDBJ databases">
        <title>Prevalence and characterization of methicillin-resistant Macrococcus spp. in food producing animals and meat in Switzerland in 2019.</title>
        <authorList>
            <person name="Keller J.E."/>
            <person name="Schwendener S."/>
            <person name="Neuenschwander J."/>
            <person name="Overesch G."/>
            <person name="Perreten V."/>
        </authorList>
    </citation>
    <scope>NUCLEOTIDE SEQUENCE</scope>
    <source>
        <strain evidence="1">19Msa1099</strain>
    </source>
</reference>
<proteinExistence type="predicted"/>
<dbReference type="AlphaFoldDB" id="A0AAT9P405"/>
<gene>
    <name evidence="1" type="ORF">KYI10_06210</name>
</gene>
<sequence>MARITKYDTHVEPRLEEVSAWCRDGYIDEEIAKMLGVAYSTFKEYKKSKPALSDALKRNKTIADIRVEESLYEKATKRTIVKQVPLKLKRTYIEDGYVLTEEYVEVTEIEEEIPPDTTAMIFWLKNRKPNEWRDKRDIEHSGEITNNVNALNNLSEDELRKLANLGGG</sequence>